<dbReference type="InterPro" id="IPR020103">
    <property type="entry name" value="PsdUridine_synth_cat_dom_sf"/>
</dbReference>
<dbReference type="SMART" id="SM00363">
    <property type="entry name" value="S4"/>
    <property type="match status" value="1"/>
</dbReference>
<dbReference type="AlphaFoldDB" id="A0A382TQM6"/>
<dbReference type="GO" id="GO:0006364">
    <property type="term" value="P:rRNA processing"/>
    <property type="evidence" value="ECO:0007669"/>
    <property type="project" value="UniProtKB-ARBA"/>
</dbReference>
<dbReference type="NCBIfam" id="TIGR00093">
    <property type="entry name" value="pseudouridine synthase"/>
    <property type="match status" value="1"/>
</dbReference>
<dbReference type="InterPro" id="IPR018496">
    <property type="entry name" value="PsdUridine_synth_RsuA/RluB_CS"/>
</dbReference>
<evidence type="ECO:0000313" key="4">
    <source>
        <dbReference type="EMBL" id="SVD23768.1"/>
    </source>
</evidence>
<dbReference type="Pfam" id="PF00849">
    <property type="entry name" value="PseudoU_synth_2"/>
    <property type="match status" value="1"/>
</dbReference>
<dbReference type="GO" id="GO:0003723">
    <property type="term" value="F:RNA binding"/>
    <property type="evidence" value="ECO:0007669"/>
    <property type="project" value="InterPro"/>
</dbReference>
<dbReference type="InterPro" id="IPR020094">
    <property type="entry name" value="TruA/RsuA/RluB/E/F_N"/>
</dbReference>
<reference evidence="4" key="1">
    <citation type="submission" date="2018-05" db="EMBL/GenBank/DDBJ databases">
        <authorList>
            <person name="Lanie J.A."/>
            <person name="Ng W.-L."/>
            <person name="Kazmierczak K.M."/>
            <person name="Andrzejewski T.M."/>
            <person name="Davidsen T.M."/>
            <person name="Wayne K.J."/>
            <person name="Tettelin H."/>
            <person name="Glass J.I."/>
            <person name="Rusch D."/>
            <person name="Podicherti R."/>
            <person name="Tsui H.-C.T."/>
            <person name="Winkler M.E."/>
        </authorList>
    </citation>
    <scope>NUCLEOTIDE SEQUENCE</scope>
</reference>
<evidence type="ECO:0000256" key="1">
    <source>
        <dbReference type="ARBA" id="ARBA00008348"/>
    </source>
</evidence>
<comment type="similarity">
    <text evidence="1">Belongs to the pseudouridine synthase RsuA family.</text>
</comment>
<dbReference type="InterPro" id="IPR050343">
    <property type="entry name" value="RsuA_PseudoU_synthase"/>
</dbReference>
<sequence length="238" mass="27080">MTMRLNKFLARAGVASRRKCDILIESGKVKVNGTIETNFSYQVNTNDVVVCNGFPIDDLPKRKVYLVNKLKGYISTSSDPQRRKCVIDLVNSPERLFTIGRLDRDTTGAILVTNDGELANQLMHPKNQIERVYIVTSKIDINRNQQLKLATGLDLDDRSKVKGTLQRINKRGGLIYWRVILKEGKNHEVKRIFKALGSRVIHLHRHSIAGLEIDGILPGKYQLLKEKDIQKLKKQIPI</sequence>
<dbReference type="InterPro" id="IPR042092">
    <property type="entry name" value="PsdUridine_s_RsuA/RluB/E/F_cat"/>
</dbReference>
<name>A0A382TQM6_9ZZZZ</name>
<dbReference type="PANTHER" id="PTHR47683">
    <property type="entry name" value="PSEUDOURIDINE SYNTHASE FAMILY PROTEIN-RELATED"/>
    <property type="match status" value="1"/>
</dbReference>
<keyword evidence="2" id="KW-0413">Isomerase</keyword>
<proteinExistence type="inferred from homology"/>
<dbReference type="CDD" id="cd02870">
    <property type="entry name" value="PseudoU_synth_RsuA_like"/>
    <property type="match status" value="1"/>
</dbReference>
<dbReference type="InterPro" id="IPR000748">
    <property type="entry name" value="PsdUridine_synth_RsuA/RluB/E/F"/>
</dbReference>
<evidence type="ECO:0000259" key="3">
    <source>
        <dbReference type="SMART" id="SM00363"/>
    </source>
</evidence>
<dbReference type="Gene3D" id="3.10.290.10">
    <property type="entry name" value="RNA-binding S4 domain"/>
    <property type="match status" value="1"/>
</dbReference>
<dbReference type="GO" id="GO:0001522">
    <property type="term" value="P:pseudouridine synthesis"/>
    <property type="evidence" value="ECO:0007669"/>
    <property type="project" value="InterPro"/>
</dbReference>
<dbReference type="EMBL" id="UINC01138054">
    <property type="protein sequence ID" value="SVD23768.1"/>
    <property type="molecule type" value="Genomic_DNA"/>
</dbReference>
<feature type="domain" description="RNA-binding S4" evidence="3">
    <location>
        <begin position="3"/>
        <end position="60"/>
    </location>
</feature>
<dbReference type="SUPFAM" id="SSF55174">
    <property type="entry name" value="Alpha-L RNA-binding motif"/>
    <property type="match status" value="1"/>
</dbReference>
<organism evidence="4">
    <name type="scientific">marine metagenome</name>
    <dbReference type="NCBI Taxonomy" id="408172"/>
    <lineage>
        <taxon>unclassified sequences</taxon>
        <taxon>metagenomes</taxon>
        <taxon>ecological metagenomes</taxon>
    </lineage>
</organism>
<dbReference type="Gene3D" id="3.30.70.1560">
    <property type="entry name" value="Alpha-L RNA-binding motif"/>
    <property type="match status" value="1"/>
</dbReference>
<dbReference type="PANTHER" id="PTHR47683:SF2">
    <property type="entry name" value="RNA-BINDING S4 DOMAIN-CONTAINING PROTEIN"/>
    <property type="match status" value="1"/>
</dbReference>
<dbReference type="PROSITE" id="PS50889">
    <property type="entry name" value="S4"/>
    <property type="match status" value="1"/>
</dbReference>
<evidence type="ECO:0000256" key="2">
    <source>
        <dbReference type="ARBA" id="ARBA00023235"/>
    </source>
</evidence>
<protein>
    <recommendedName>
        <fullName evidence="3">RNA-binding S4 domain-containing protein</fullName>
    </recommendedName>
</protein>
<dbReference type="InterPro" id="IPR036986">
    <property type="entry name" value="S4_RNA-bd_sf"/>
</dbReference>
<dbReference type="Pfam" id="PF01479">
    <property type="entry name" value="S4"/>
    <property type="match status" value="1"/>
</dbReference>
<dbReference type="Gene3D" id="3.30.70.580">
    <property type="entry name" value="Pseudouridine synthase I, catalytic domain, N-terminal subdomain"/>
    <property type="match status" value="1"/>
</dbReference>
<accession>A0A382TQM6</accession>
<dbReference type="FunFam" id="3.10.290.10:FF:000003">
    <property type="entry name" value="Pseudouridine synthase"/>
    <property type="match status" value="1"/>
</dbReference>
<dbReference type="InterPro" id="IPR006145">
    <property type="entry name" value="PsdUridine_synth_RsuA/RluA"/>
</dbReference>
<dbReference type="GO" id="GO:0009982">
    <property type="term" value="F:pseudouridine synthase activity"/>
    <property type="evidence" value="ECO:0007669"/>
    <property type="project" value="InterPro"/>
</dbReference>
<dbReference type="CDD" id="cd00165">
    <property type="entry name" value="S4"/>
    <property type="match status" value="1"/>
</dbReference>
<dbReference type="InterPro" id="IPR002942">
    <property type="entry name" value="S4_RNA-bd"/>
</dbReference>
<dbReference type="PROSITE" id="PS01149">
    <property type="entry name" value="PSI_RSU"/>
    <property type="match status" value="1"/>
</dbReference>
<gene>
    <name evidence="4" type="ORF">METZ01_LOCUS376622</name>
</gene>
<dbReference type="SUPFAM" id="SSF55120">
    <property type="entry name" value="Pseudouridine synthase"/>
    <property type="match status" value="1"/>
</dbReference>